<dbReference type="PANTHER" id="PTHR30137">
    <property type="entry name" value="LUCIFERASE-LIKE MONOOXYGENASE"/>
    <property type="match status" value="1"/>
</dbReference>
<accession>A0A6P1E6S9</accession>
<dbReference type="EMBL" id="CP047121">
    <property type="protein sequence ID" value="QHB51442.1"/>
    <property type="molecule type" value="Genomic_DNA"/>
</dbReference>
<dbReference type="Proteomes" id="UP000465035">
    <property type="component" value="Chromosome"/>
</dbReference>
<name>A0A6P1E6S9_LENHI</name>
<dbReference type="Pfam" id="PF00296">
    <property type="entry name" value="Bac_luciferase"/>
    <property type="match status" value="1"/>
</dbReference>
<sequence>MVNVNNLQFGIETFGDIVAAEDGHLLTAGQSILQIVKEGELADKLGIDVIGVGEHHRPDYSVSSPEVVLGAIASVTKNIKLATAVTVLSSDNPVRVYERFATLEGLSQGRAQVMLGRGSFTESFPLFGYDLIDYDDLFNEKLDMFTQLLKEKPITWDGKYTQSLKDQDVYPKTDYDGLETYIGIGGSPESIIRAAKNGYRVILAIIGGQADRFAPYLDLYKKAAAQYNKPVYPVAVHSHGFIADDEDEAVEVAWKNIKANFDRIGLTRGWAPMSREQFDGETKSGSFYVGNPEHVAQRIARTIKLLNLGRFDLVYGAGNQTAAQRERMIELYATKVIPRVKELLSQEVTA</sequence>
<dbReference type="InterPro" id="IPR011251">
    <property type="entry name" value="Luciferase-like_dom"/>
</dbReference>
<dbReference type="GO" id="GO:0005829">
    <property type="term" value="C:cytosol"/>
    <property type="evidence" value="ECO:0007669"/>
    <property type="project" value="TreeGrafter"/>
</dbReference>
<dbReference type="SUPFAM" id="SSF51679">
    <property type="entry name" value="Bacterial luciferase-like"/>
    <property type="match status" value="1"/>
</dbReference>
<dbReference type="GO" id="GO:0004497">
    <property type="term" value="F:monooxygenase activity"/>
    <property type="evidence" value="ECO:0007669"/>
    <property type="project" value="UniProtKB-KW"/>
</dbReference>
<dbReference type="InterPro" id="IPR050766">
    <property type="entry name" value="Bact_Lucif_Oxidored"/>
</dbReference>
<dbReference type="GO" id="GO:0016705">
    <property type="term" value="F:oxidoreductase activity, acting on paired donors, with incorporation or reduction of molecular oxygen"/>
    <property type="evidence" value="ECO:0007669"/>
    <property type="project" value="InterPro"/>
</dbReference>
<dbReference type="InterPro" id="IPR036661">
    <property type="entry name" value="Luciferase-like_sf"/>
</dbReference>
<dbReference type="NCBIfam" id="TIGR03858">
    <property type="entry name" value="LLM_2I7G"/>
    <property type="match status" value="1"/>
</dbReference>
<evidence type="ECO:0000259" key="3">
    <source>
        <dbReference type="Pfam" id="PF00296"/>
    </source>
</evidence>
<evidence type="ECO:0000313" key="5">
    <source>
        <dbReference type="Proteomes" id="UP000465035"/>
    </source>
</evidence>
<dbReference type="SMR" id="A0A6P1E6S9"/>
<dbReference type="PANTHER" id="PTHR30137:SF8">
    <property type="entry name" value="BLR5498 PROTEIN"/>
    <property type="match status" value="1"/>
</dbReference>
<evidence type="ECO:0000256" key="2">
    <source>
        <dbReference type="ARBA" id="ARBA00023033"/>
    </source>
</evidence>
<proteinExistence type="predicted"/>
<protein>
    <submittedName>
        <fullName evidence="4">LLM class flavin-dependent oxidoreductase</fullName>
    </submittedName>
</protein>
<dbReference type="RefSeq" id="WP_003552515.1">
    <property type="nucleotide sequence ID" value="NZ_CABKOL010000106.1"/>
</dbReference>
<dbReference type="Gene3D" id="3.20.20.30">
    <property type="entry name" value="Luciferase-like domain"/>
    <property type="match status" value="1"/>
</dbReference>
<keyword evidence="2" id="KW-0503">Monooxygenase</keyword>
<organism evidence="4 5">
    <name type="scientific">Lentilactobacillus hilgardii</name>
    <name type="common">Lactobacillus hilgardii</name>
    <dbReference type="NCBI Taxonomy" id="1588"/>
    <lineage>
        <taxon>Bacteria</taxon>
        <taxon>Bacillati</taxon>
        <taxon>Bacillota</taxon>
        <taxon>Bacilli</taxon>
        <taxon>Lactobacillales</taxon>
        <taxon>Lactobacillaceae</taxon>
        <taxon>Lentilactobacillus</taxon>
    </lineage>
</organism>
<gene>
    <name evidence="4" type="ORF">GQR93_04020</name>
</gene>
<feature type="domain" description="Luciferase-like" evidence="3">
    <location>
        <begin position="23"/>
        <end position="301"/>
    </location>
</feature>
<keyword evidence="1" id="KW-0560">Oxidoreductase</keyword>
<evidence type="ECO:0000256" key="1">
    <source>
        <dbReference type="ARBA" id="ARBA00023002"/>
    </source>
</evidence>
<evidence type="ECO:0000313" key="4">
    <source>
        <dbReference type="EMBL" id="QHB51442.1"/>
    </source>
</evidence>
<dbReference type="AlphaFoldDB" id="A0A6P1E6S9"/>
<reference evidence="4 5" key="1">
    <citation type="submission" date="2019-12" db="EMBL/GenBank/DDBJ databases">
        <title>Lactobacillus hilgardii FLUB.</title>
        <authorList>
            <person name="Gustaw K."/>
        </authorList>
    </citation>
    <scope>NUCLEOTIDE SEQUENCE [LARGE SCALE GENOMIC DNA]</scope>
    <source>
        <strain evidence="4 5">FLUB</strain>
    </source>
</reference>
<dbReference type="InterPro" id="IPR022290">
    <property type="entry name" value="LLM_Atu2307-like"/>
</dbReference>
<dbReference type="GeneID" id="69057520"/>